<dbReference type="Pfam" id="PF13847">
    <property type="entry name" value="Methyltransf_31"/>
    <property type="match status" value="1"/>
</dbReference>
<accession>A0ABQ6N422</accession>
<evidence type="ECO:0000259" key="1">
    <source>
        <dbReference type="Pfam" id="PF13847"/>
    </source>
</evidence>
<dbReference type="InterPro" id="IPR050320">
    <property type="entry name" value="N5-glutamine_MTase"/>
</dbReference>
<reference evidence="2 3" key="1">
    <citation type="journal article" date="2023" name="Commun. Biol.">
        <title>Genome analysis of Parmales, the sister group of diatoms, reveals the evolutionary specialization of diatoms from phago-mixotrophs to photoautotrophs.</title>
        <authorList>
            <person name="Ban H."/>
            <person name="Sato S."/>
            <person name="Yoshikawa S."/>
            <person name="Yamada K."/>
            <person name="Nakamura Y."/>
            <person name="Ichinomiya M."/>
            <person name="Sato N."/>
            <person name="Blanc-Mathieu R."/>
            <person name="Endo H."/>
            <person name="Kuwata A."/>
            <person name="Ogata H."/>
        </authorList>
    </citation>
    <scope>NUCLEOTIDE SEQUENCE [LARGE SCALE GENOMIC DNA]</scope>
</reference>
<name>A0ABQ6N422_9STRA</name>
<comment type="caution">
    <text evidence="2">The sequence shown here is derived from an EMBL/GenBank/DDBJ whole genome shotgun (WGS) entry which is preliminary data.</text>
</comment>
<organism evidence="2 3">
    <name type="scientific">Tetraparma gracilis</name>
    <dbReference type="NCBI Taxonomy" id="2962635"/>
    <lineage>
        <taxon>Eukaryota</taxon>
        <taxon>Sar</taxon>
        <taxon>Stramenopiles</taxon>
        <taxon>Ochrophyta</taxon>
        <taxon>Bolidophyceae</taxon>
        <taxon>Parmales</taxon>
        <taxon>Triparmaceae</taxon>
        <taxon>Tetraparma</taxon>
    </lineage>
</organism>
<dbReference type="InterPro" id="IPR029063">
    <property type="entry name" value="SAM-dependent_MTases_sf"/>
</dbReference>
<protein>
    <recommendedName>
        <fullName evidence="1">Methyltransferase domain-containing protein</fullName>
    </recommendedName>
</protein>
<dbReference type="Proteomes" id="UP001165060">
    <property type="component" value="Unassembled WGS sequence"/>
</dbReference>
<dbReference type="PANTHER" id="PTHR18895:SF74">
    <property type="entry name" value="MTRF1L RELEASE FACTOR GLUTAMINE METHYLTRANSFERASE"/>
    <property type="match status" value="1"/>
</dbReference>
<dbReference type="EMBL" id="BRYB01000916">
    <property type="protein sequence ID" value="GMI40202.1"/>
    <property type="molecule type" value="Genomic_DNA"/>
</dbReference>
<dbReference type="SUPFAM" id="SSF53335">
    <property type="entry name" value="S-adenosyl-L-methionine-dependent methyltransferases"/>
    <property type="match status" value="1"/>
</dbReference>
<evidence type="ECO:0000313" key="2">
    <source>
        <dbReference type="EMBL" id="GMI40202.1"/>
    </source>
</evidence>
<dbReference type="InterPro" id="IPR002052">
    <property type="entry name" value="DNA_methylase_N6_adenine_CS"/>
</dbReference>
<proteinExistence type="predicted"/>
<dbReference type="PROSITE" id="PS00092">
    <property type="entry name" value="N6_MTASE"/>
    <property type="match status" value="1"/>
</dbReference>
<dbReference type="Gene3D" id="3.40.50.150">
    <property type="entry name" value="Vaccinia Virus protein VP39"/>
    <property type="match status" value="1"/>
</dbReference>
<feature type="domain" description="Methyltransferase" evidence="1">
    <location>
        <begin position="313"/>
        <end position="390"/>
    </location>
</feature>
<keyword evidence="3" id="KW-1185">Reference proteome</keyword>
<sequence>MSSPIVATHVVPPGTPLTPLDNFLPLAFPTLVTSKTQAKNHLRKGHVTVDGTQATHKTWISHPNTITLNLPAPPPPSTHSSSTCPKCSLPLFRCQSVSLSTSLILSLPPLHLLTKNAGIGMELTQAELPFPSLPASASLPAELPFPSLPASASLPAELPFPSLPFPSLAIAVVDSAISNTDGPLHIITLTSPPLAQPPVVKQIIAALGSASIRCLGSSNGCAKRRCSAGRGLFLSLTSITCSSDSANFSHTIPAPAKFFALLEREKSHPPPPPHPLFLGRAFLAPSSVLTPRPSSEVLVTAAVSLLGAHASPTLIDAGVGSGNLLLSILHLLPSATGTGVDISPDSLTTTAENMAASFPHLTPRVTLKLGSFEALPSLLEDARVDLLVCNPPYHIEGVHSAGPSFESRRSDPREALFGDGPDGRGAYRDLAKACPLCVKEGGFVVFEVPDIATAEFLVEVFGGELWEEKERLTTGDGHIRGVVLRRRPDTH</sequence>
<dbReference type="InterPro" id="IPR025714">
    <property type="entry name" value="Methyltranfer_dom"/>
</dbReference>
<evidence type="ECO:0000313" key="3">
    <source>
        <dbReference type="Proteomes" id="UP001165060"/>
    </source>
</evidence>
<dbReference type="PANTHER" id="PTHR18895">
    <property type="entry name" value="HEMK METHYLTRANSFERASE"/>
    <property type="match status" value="1"/>
</dbReference>
<dbReference type="CDD" id="cd02440">
    <property type="entry name" value="AdoMet_MTases"/>
    <property type="match status" value="1"/>
</dbReference>
<dbReference type="CDD" id="cd00165">
    <property type="entry name" value="S4"/>
    <property type="match status" value="1"/>
</dbReference>
<gene>
    <name evidence="2" type="ORF">TeGR_g10852</name>
</gene>